<accession>A0A1I5N229</accession>
<name>A0A1I5N229_9GAMM</name>
<dbReference type="AlphaFoldDB" id="A0A1I5N229"/>
<dbReference type="Proteomes" id="UP000182400">
    <property type="component" value="Unassembled WGS sequence"/>
</dbReference>
<gene>
    <name evidence="1" type="ORF">SAMN05216601_1066</name>
</gene>
<evidence type="ECO:0008006" key="3">
    <source>
        <dbReference type="Google" id="ProtNLM"/>
    </source>
</evidence>
<reference evidence="1 2" key="1">
    <citation type="submission" date="2016-10" db="EMBL/GenBank/DDBJ databases">
        <authorList>
            <person name="de Groot N.N."/>
        </authorList>
    </citation>
    <scope>NUCLEOTIDE SEQUENCE [LARGE SCALE GENOMIC DNA]</scope>
    <source>
        <strain evidence="1 2">CCUG 59231</strain>
    </source>
</reference>
<evidence type="ECO:0000313" key="2">
    <source>
        <dbReference type="Proteomes" id="UP000182400"/>
    </source>
</evidence>
<proteinExistence type="predicted"/>
<sequence length="370" mass="41853">MDGSFVEIKNKSVDELFLDPKNPRLGRNFISTVKGQDEILAQMNDWTLDELAISFIESGFWAQEALIAVEEELYGSKRLIIVEGNRRLAALKKLQDAIAGNAEEKKWRDIARLAEGKIGDDFFEKIPYIKVESREKVSAFLGFRHVTGIKEWEPAEKAQFIAYLIEKEKLTYEQVMRKIGSKTTTVRSHYIAYKLLLQLEDTEDVAVEKIEEKFSLLYLSLRTAGVQKYLGINIKAEPEEAAQPVPSDKEENLVRYSKWMFGDAKTTGILGDSRNIDKFGKILLSEDAVTYLEESLSPNFEMALKKSGGDTEETLSLLIQAGDNLEVAFSTLHIHADKPEIQKIANRLALHLVQITNIIPSLKAVVKEKI</sequence>
<organism evidence="1 2">
    <name type="scientific">Ectopseudomonas composti</name>
    <dbReference type="NCBI Taxonomy" id="658457"/>
    <lineage>
        <taxon>Bacteria</taxon>
        <taxon>Pseudomonadati</taxon>
        <taxon>Pseudomonadota</taxon>
        <taxon>Gammaproteobacteria</taxon>
        <taxon>Pseudomonadales</taxon>
        <taxon>Pseudomonadaceae</taxon>
        <taxon>Ectopseudomonas</taxon>
    </lineage>
</organism>
<dbReference type="STRING" id="658457.SAMN05216601_1066"/>
<dbReference type="InterPro" id="IPR036086">
    <property type="entry name" value="ParB/Sulfiredoxin_sf"/>
</dbReference>
<evidence type="ECO:0000313" key="1">
    <source>
        <dbReference type="EMBL" id="SFP15386.1"/>
    </source>
</evidence>
<dbReference type="EMBL" id="FOWP01000006">
    <property type="protein sequence ID" value="SFP15386.1"/>
    <property type="molecule type" value="Genomic_DNA"/>
</dbReference>
<dbReference type="SUPFAM" id="SSF110849">
    <property type="entry name" value="ParB/Sulfiredoxin"/>
    <property type="match status" value="1"/>
</dbReference>
<protein>
    <recommendedName>
        <fullName evidence="3">ParB-like nuclease domain-containing protein</fullName>
    </recommendedName>
</protein>